<protein>
    <recommendedName>
        <fullName evidence="1">DUF2779 domain-containing protein</fullName>
    </recommendedName>
</protein>
<dbReference type="KEGG" id="mpf:MPUT_0312"/>
<accession>A0A7U3ZSH1</accession>
<gene>
    <name evidence="2" type="ordered locus">MPUT_0312</name>
</gene>
<proteinExistence type="predicted"/>
<dbReference type="InterPro" id="IPR021301">
    <property type="entry name" value="DUF2779"/>
</dbReference>
<sequence length="708" mass="84303">MTQFFKTNISKETFKIANTECLKKAWVFHSLDHFKKTITLHQQQKFFFNLDNDLAGEDDFTSNASSIDLFEEYTNSKLKTLAEQTEFEAKWKQAFNNDDGFTISEFQGDAIEDGREFGAKVIAYFEIDRQKNHPNKLTKDFNQFANITQAVEQTKLLLENEQNKYIYLYEPAFEFDNFNLKVRCDVLKLKGNNHVEIIEAKATTSVKKEHFWDLVYQAYVLEKNGYIVDNISICRLNKDYLYAQDYHYYFDFSEEIEKLDRKYFDLDLDFYQIKKVVDQLDELDLGFKDLDQLEDHDLERLVVIDQETYGSARQRASLFEDYKNLKKFLNLDDLFIKIADFLSLEDHQITSVFNSDSCFLQVDKKAKNWISWQLDETEKIACKHILKYFDQNIEGWWQLTGKNKDVRAYLIKHLSSPYFKDYQTLNDPEIINLVGSSDFFNETQNRIFELAKLDQEIQSDETLMIEDKNFWYLKQELSKYSKRPVFMYDFETVKFAVPRFYKTNPYYQTPFQYSIDVIYDDNYDYNQPQTMKHYQFLSNSVQDPRKAFVINFLKDIFNNHPGVYVAYNKSFEQRVLKSLACLFPKLEQALMYIVNNTIDLMDFFKGKKDLRPSFLIGNRNFHGLYSIKKTQPALDPNFSYKDLTINNGSKASEVFRRFLEARIDQQSWENFIKPDMINYCNRDTLAMVVILKRVSEVARKWELKHDQE</sequence>
<name>A0A7U3ZSH1_MYCPK</name>
<dbReference type="RefSeq" id="WP_014035046.1">
    <property type="nucleotide sequence ID" value="NC_015946.1"/>
</dbReference>
<reference evidence="2 3" key="1">
    <citation type="journal article" date="2011" name="J. Bacteriol.">
        <title>Genome Sequence of Mycoplasma putrefaciens Type Strain KS1.</title>
        <authorList>
            <person name="Calcutt M.J."/>
            <person name="Foecking M.F."/>
        </authorList>
    </citation>
    <scope>NUCLEOTIDE SEQUENCE [LARGE SCALE GENOMIC DNA]</scope>
    <source>
        <strain evidence="3">ATCC 15718 / NCTC 10155 / C30 KS-1 / KS-1</strain>
    </source>
</reference>
<evidence type="ECO:0000313" key="3">
    <source>
        <dbReference type="Proteomes" id="UP000008907"/>
    </source>
</evidence>
<dbReference type="Proteomes" id="UP000008907">
    <property type="component" value="Chromosome"/>
</dbReference>
<feature type="domain" description="DUF2779" evidence="1">
    <location>
        <begin position="486"/>
        <end position="626"/>
    </location>
</feature>
<dbReference type="Pfam" id="PF11074">
    <property type="entry name" value="DUF2779"/>
    <property type="match status" value="1"/>
</dbReference>
<organism evidence="2 3">
    <name type="scientific">Mycoplasma putrefaciens (strain ATCC 15718 / NCTC 10155 / C30 KS-1 / KS-1)</name>
    <dbReference type="NCBI Taxonomy" id="743965"/>
    <lineage>
        <taxon>Bacteria</taxon>
        <taxon>Bacillati</taxon>
        <taxon>Mycoplasmatota</taxon>
        <taxon>Mollicutes</taxon>
        <taxon>Mycoplasmataceae</taxon>
        <taxon>Mycoplasma</taxon>
    </lineage>
</organism>
<dbReference type="AlphaFoldDB" id="A0A7U3ZSH1"/>
<evidence type="ECO:0000259" key="1">
    <source>
        <dbReference type="Pfam" id="PF11074"/>
    </source>
</evidence>
<dbReference type="EMBL" id="CP003021">
    <property type="protein sequence ID" value="AEM68690.1"/>
    <property type="molecule type" value="Genomic_DNA"/>
</dbReference>
<evidence type="ECO:0000313" key="2">
    <source>
        <dbReference type="EMBL" id="AEM68690.1"/>
    </source>
</evidence>